<evidence type="ECO:0008006" key="3">
    <source>
        <dbReference type="Google" id="ProtNLM"/>
    </source>
</evidence>
<proteinExistence type="predicted"/>
<accession>A0A9D3W629</accession>
<gene>
    <name evidence="1" type="ORF">J1N35_012326</name>
</gene>
<keyword evidence="2" id="KW-1185">Reference proteome</keyword>
<reference evidence="1 2" key="1">
    <citation type="journal article" date="2021" name="Plant Biotechnol. J.">
        <title>Multi-omics assisted identification of the key and species-specific regulatory components of drought-tolerant mechanisms in Gossypium stocksii.</title>
        <authorList>
            <person name="Yu D."/>
            <person name="Ke L."/>
            <person name="Zhang D."/>
            <person name="Wu Y."/>
            <person name="Sun Y."/>
            <person name="Mei J."/>
            <person name="Sun J."/>
            <person name="Sun Y."/>
        </authorList>
    </citation>
    <scope>NUCLEOTIDE SEQUENCE [LARGE SCALE GENOMIC DNA]</scope>
    <source>
        <strain evidence="2">cv. E1</strain>
        <tissue evidence="1">Leaf</tissue>
    </source>
</reference>
<name>A0A9D3W629_9ROSI</name>
<comment type="caution">
    <text evidence="1">The sequence shown here is derived from an EMBL/GenBank/DDBJ whole genome shotgun (WGS) entry which is preliminary data.</text>
</comment>
<evidence type="ECO:0000313" key="2">
    <source>
        <dbReference type="Proteomes" id="UP000828251"/>
    </source>
</evidence>
<dbReference type="PANTHER" id="PTHR33116">
    <property type="entry name" value="REVERSE TRANSCRIPTASE ZINC-BINDING DOMAIN-CONTAINING PROTEIN-RELATED-RELATED"/>
    <property type="match status" value="1"/>
</dbReference>
<protein>
    <recommendedName>
        <fullName evidence="3">Reverse transcriptase zinc-binding domain-containing protein</fullName>
    </recommendedName>
</protein>
<dbReference type="PANTHER" id="PTHR33116:SF78">
    <property type="entry name" value="OS12G0587133 PROTEIN"/>
    <property type="match status" value="1"/>
</dbReference>
<dbReference type="OrthoDB" id="1432268at2759"/>
<dbReference type="Proteomes" id="UP000828251">
    <property type="component" value="Unassembled WGS sequence"/>
</dbReference>
<dbReference type="AlphaFoldDB" id="A0A9D3W629"/>
<dbReference type="EMBL" id="JAIQCV010000004">
    <property type="protein sequence ID" value="KAH1108558.1"/>
    <property type="molecule type" value="Genomic_DNA"/>
</dbReference>
<evidence type="ECO:0000313" key="1">
    <source>
        <dbReference type="EMBL" id="KAH1108558.1"/>
    </source>
</evidence>
<organism evidence="1 2">
    <name type="scientific">Gossypium stocksii</name>
    <dbReference type="NCBI Taxonomy" id="47602"/>
    <lineage>
        <taxon>Eukaryota</taxon>
        <taxon>Viridiplantae</taxon>
        <taxon>Streptophyta</taxon>
        <taxon>Embryophyta</taxon>
        <taxon>Tracheophyta</taxon>
        <taxon>Spermatophyta</taxon>
        <taxon>Magnoliopsida</taxon>
        <taxon>eudicotyledons</taxon>
        <taxon>Gunneridae</taxon>
        <taxon>Pentapetalae</taxon>
        <taxon>rosids</taxon>
        <taxon>malvids</taxon>
        <taxon>Malvales</taxon>
        <taxon>Malvaceae</taxon>
        <taxon>Malvoideae</taxon>
        <taxon>Gossypium</taxon>
    </lineage>
</organism>
<sequence length="230" mass="25611">MGISYRDWGGSTESVHDHLVKWNQVCRFKSQGGLGLRKARLKNLAMLAKAGWRLHTNQDAAPRLGDTPLCHPLFLPAVEQRTEKVADFINVDGQWNLMVVSGELPSRLKHEIAAVPLPITDLQHTPDSCCWGLESSGKYSIGSAYTCAICSAVMESIDHIFLECLAATELWLELRVPQLQQDFFSLPSLTGCSETVAYLRLQTFVYLKRGVSGEMIMEIGWGFYAEYGGD</sequence>